<feature type="transmembrane region" description="Helical" evidence="1">
    <location>
        <begin position="193"/>
        <end position="216"/>
    </location>
</feature>
<reference evidence="3" key="1">
    <citation type="journal article" date="2020" name="Microbiol. Resour. Announc.">
        <title>Complete Genome Sequence of Geobacillus sp. Strain E55-1, Isolated from Mine Geyser in Japan.</title>
        <authorList>
            <person name="Miyazaki K."/>
            <person name="Hase E."/>
            <person name="Tokito N."/>
        </authorList>
    </citation>
    <scope>NUCLEOTIDE SEQUENCE [LARGE SCALE GENOMIC DNA]</scope>
    <source>
        <strain evidence="3">E55-1</strain>
    </source>
</reference>
<evidence type="ECO:0000313" key="2">
    <source>
        <dbReference type="EMBL" id="BBW96177.1"/>
    </source>
</evidence>
<feature type="transmembrane region" description="Helical" evidence="1">
    <location>
        <begin position="68"/>
        <end position="88"/>
    </location>
</feature>
<dbReference type="Proteomes" id="UP000501421">
    <property type="component" value="Chromosome"/>
</dbReference>
<feature type="transmembrane region" description="Helical" evidence="1">
    <location>
        <begin position="222"/>
        <end position="240"/>
    </location>
</feature>
<dbReference type="EMBL" id="AP022557">
    <property type="protein sequence ID" value="BBW96177.1"/>
    <property type="molecule type" value="Genomic_DNA"/>
</dbReference>
<evidence type="ECO:0000256" key="1">
    <source>
        <dbReference type="SAM" id="Phobius"/>
    </source>
</evidence>
<name>A0A679FPL8_9BACL</name>
<keyword evidence="1" id="KW-1133">Transmembrane helix</keyword>
<dbReference type="AlphaFoldDB" id="A0A679FPL8"/>
<feature type="transmembrane region" description="Helical" evidence="1">
    <location>
        <begin position="38"/>
        <end position="56"/>
    </location>
</feature>
<accession>A0A679FPL8</accession>
<organism evidence="2 3">
    <name type="scientific">Geobacillus subterraneus</name>
    <dbReference type="NCBI Taxonomy" id="129338"/>
    <lineage>
        <taxon>Bacteria</taxon>
        <taxon>Bacillati</taxon>
        <taxon>Bacillota</taxon>
        <taxon>Bacilli</taxon>
        <taxon>Bacillales</taxon>
        <taxon>Anoxybacillaceae</taxon>
        <taxon>Geobacillus</taxon>
    </lineage>
</organism>
<protein>
    <recommendedName>
        <fullName evidence="4">Beta-carotene 15,15'-monooxygenase</fullName>
    </recommendedName>
</protein>
<evidence type="ECO:0000313" key="3">
    <source>
        <dbReference type="Proteomes" id="UP000501421"/>
    </source>
</evidence>
<feature type="transmembrane region" description="Helical" evidence="1">
    <location>
        <begin position="156"/>
        <end position="172"/>
    </location>
</feature>
<dbReference type="RefSeq" id="WP_061912071.1">
    <property type="nucleotide sequence ID" value="NZ_AP022557.1"/>
</dbReference>
<feature type="transmembrane region" description="Helical" evidence="1">
    <location>
        <begin position="94"/>
        <end position="115"/>
    </location>
</feature>
<sequence length="356" mass="42022">MNRIRNSRYMQFIAASLFAPSALYLAVRKHGHALEHTSVLLSLTIVFPLYLAVVYRMTIGRIKRSWKACVSVAAFGLIIVYVIIPPPLREQYHFIKYVFFVIESLFIVIELWIAWSIIRNLRAFIRTFRVKKTKHFYFLSTYTHAIEAVFRRPVFLLRIMITEIAALYYLTYRKKRRHLPLPYPTYSYHKKTEYFGVFLMLVHAMLIEIVGVHWLVMQWSEVAAWIVTFFDVYFLLVLIADYRAITLSPIILAPDRIHIQLGIRSFVELEYANIEEITWDVTQKPKRKKETDAYSVALLGFFDEEPKLEIRLRQPVEVIGLLGRKNTVRKLYVTVDDAHGFYETVSENWKRVLQGK</sequence>
<evidence type="ECO:0008006" key="4">
    <source>
        <dbReference type="Google" id="ProtNLM"/>
    </source>
</evidence>
<keyword evidence="1" id="KW-0472">Membrane</keyword>
<proteinExistence type="predicted"/>
<keyword evidence="1" id="KW-0812">Transmembrane</keyword>
<gene>
    <name evidence="2" type="ORF">GsuE55_10100</name>
</gene>
<keyword evidence="3" id="KW-1185">Reference proteome</keyword>